<accession>A0ABY5ZEZ1</accession>
<sequence>MSDHWPINRCSLLKRSIRSVTKLLDLGWKLAMPLVYVHGVGNRWDDGYQRRSEQRDGLFRQFVFPVIGADPAEAIRSPFWGDLGGHLRWSGSSFPTSGSEAFGDGEADLIDEIAATELAMDSDRFLVTVAHRDLADAVDLLFSVCPMPVSSDDIGAAAVQLVAYCTSRARAVPDGDSLSRHPWLAEVEDDEDLIEQLLQHSTGWSLDQHGDPRHTAARRPAESLSAGGGAWLNGGLRLVRRAAIGAPMSTALHVARAMVGERATTVAADALVYLSSRGDANAPGGIVQRVADAVEEAARKRTDDRPLVVVAHSLGGLITYDVLSHYRPDLTVDVLVTVGSQVGLFAELGLLRSSDPSLPTVEQPRIDVPPNIRRWLNVVDRADVLAFRAEPVFRAVRDFVYPSAAVWAHGAYFRQPHFHARLAQRILRGPR</sequence>
<evidence type="ECO:0008006" key="3">
    <source>
        <dbReference type="Google" id="ProtNLM"/>
    </source>
</evidence>
<dbReference type="Proteomes" id="UP001058271">
    <property type="component" value="Chromosome"/>
</dbReference>
<dbReference type="EMBL" id="CP073721">
    <property type="protein sequence ID" value="UWZ39525.1"/>
    <property type="molecule type" value="Genomic_DNA"/>
</dbReference>
<dbReference type="SUPFAM" id="SSF53474">
    <property type="entry name" value="alpha/beta-Hydrolases"/>
    <property type="match status" value="1"/>
</dbReference>
<evidence type="ECO:0000313" key="2">
    <source>
        <dbReference type="Proteomes" id="UP001058271"/>
    </source>
</evidence>
<evidence type="ECO:0000313" key="1">
    <source>
        <dbReference type="EMBL" id="UWZ39525.1"/>
    </source>
</evidence>
<dbReference type="RefSeq" id="WP_260728936.1">
    <property type="nucleotide sequence ID" value="NZ_BAAABS010000016.1"/>
</dbReference>
<dbReference type="Gene3D" id="3.40.50.1820">
    <property type="entry name" value="alpha/beta hydrolase"/>
    <property type="match status" value="1"/>
</dbReference>
<proteinExistence type="predicted"/>
<name>A0ABY5ZEZ1_9ACTN</name>
<protein>
    <recommendedName>
        <fullName evidence="3">AB hydrolase-1 domain-containing protein</fullName>
    </recommendedName>
</protein>
<keyword evidence="2" id="KW-1185">Reference proteome</keyword>
<gene>
    <name evidence="1" type="ORF">Drose_15580</name>
</gene>
<organism evidence="1 2">
    <name type="scientific">Dactylosporangium roseum</name>
    <dbReference type="NCBI Taxonomy" id="47989"/>
    <lineage>
        <taxon>Bacteria</taxon>
        <taxon>Bacillati</taxon>
        <taxon>Actinomycetota</taxon>
        <taxon>Actinomycetes</taxon>
        <taxon>Micromonosporales</taxon>
        <taxon>Micromonosporaceae</taxon>
        <taxon>Dactylosporangium</taxon>
    </lineage>
</organism>
<reference evidence="1" key="1">
    <citation type="submission" date="2021-04" db="EMBL/GenBank/DDBJ databases">
        <title>Biosynthetic gene clusters of Dactylosporangioum roseum.</title>
        <authorList>
            <person name="Hartkoorn R.C."/>
            <person name="Beaudoing E."/>
            <person name="Hot D."/>
            <person name="Moureu S."/>
        </authorList>
    </citation>
    <scope>NUCLEOTIDE SEQUENCE</scope>
    <source>
        <strain evidence="1">NRRL B-16295</strain>
    </source>
</reference>
<dbReference type="InterPro" id="IPR029058">
    <property type="entry name" value="AB_hydrolase_fold"/>
</dbReference>